<evidence type="ECO:0000313" key="1">
    <source>
        <dbReference type="EMBL" id="NRT55495.1"/>
    </source>
</evidence>
<accession>A0ABX2G0D1</accession>
<dbReference type="InterPro" id="IPR008928">
    <property type="entry name" value="6-hairpin_glycosidase_sf"/>
</dbReference>
<protein>
    <submittedName>
        <fullName evidence="1">Uncharacterized protein</fullName>
    </submittedName>
</protein>
<keyword evidence="2" id="KW-1185">Reference proteome</keyword>
<evidence type="ECO:0000313" key="2">
    <source>
        <dbReference type="Proteomes" id="UP001516061"/>
    </source>
</evidence>
<dbReference type="EMBL" id="JABSNM010000004">
    <property type="protein sequence ID" value="NRT55495.1"/>
    <property type="molecule type" value="Genomic_DNA"/>
</dbReference>
<dbReference type="RefSeq" id="WP_173804469.1">
    <property type="nucleotide sequence ID" value="NZ_JABSNM010000004.1"/>
</dbReference>
<dbReference type="Proteomes" id="UP001516061">
    <property type="component" value="Unassembled WGS sequence"/>
</dbReference>
<gene>
    <name evidence="1" type="ORF">HNQ01_001207</name>
</gene>
<proteinExistence type="predicted"/>
<dbReference type="SUPFAM" id="SSF48208">
    <property type="entry name" value="Six-hairpin glycosidases"/>
    <property type="match status" value="1"/>
</dbReference>
<reference evidence="1 2" key="1">
    <citation type="submission" date="2020-05" db="EMBL/GenBank/DDBJ databases">
        <title>Genomic Encyclopedia of Type Strains, Phase IV (KMG-V): Genome sequencing to study the core and pangenomes of soil and plant-associated prokaryotes.</title>
        <authorList>
            <person name="Whitman W."/>
        </authorList>
    </citation>
    <scope>NUCLEOTIDE SEQUENCE [LARGE SCALE GENOMIC DNA]</scope>
    <source>
        <strain evidence="1 2">C29</strain>
    </source>
</reference>
<name>A0ABX2G0D1_9BURK</name>
<comment type="caution">
    <text evidence="1">The sequence shown here is derived from an EMBL/GenBank/DDBJ whole genome shotgun (WGS) entry which is preliminary data.</text>
</comment>
<sequence>MSRAARTAIRRGALALLGLGIALAPLQARPQGMQAPFDSTCPTGSLVDPAFRDAAVLMMRRLVVRAPGQTSDGAIRRTLSPAHVDASGRAWHHIAAYEANLGLIGALRIDPTLREEAGRWLRWQVRHLPVEGSDRGVLFDRWISADGREMTLCPPDIDPRHCRQIDATDSTIASMFLLAQAYLRHGGNADLLRDAAMQKAFDRAAATLATLQQPSGLTIAKLDHRVGYLMDAAEVAAGWRALAEIQQGVWAQPAVAQLSREREQRVRRGIEQALWQPRPGLWKVSDSDGAPDLQRWYPDAMAQAWPLLWGPASSAQTLQRSRAAWSQAAARWPDWPRRNVDPAGFWWPAAAVAAHCSGDTRSAVDWVARARAAWLRPDRPFAWPFQVSDLLWLLWLAEPGPPQAPLPEPAPRAPG</sequence>
<organism evidence="1 2">
    <name type="scientific">Sphaerotilus uruguayifluvii</name>
    <dbReference type="NCBI Taxonomy" id="2735897"/>
    <lineage>
        <taxon>Bacteria</taxon>
        <taxon>Pseudomonadati</taxon>
        <taxon>Pseudomonadota</taxon>
        <taxon>Betaproteobacteria</taxon>
        <taxon>Burkholderiales</taxon>
        <taxon>Sphaerotilaceae</taxon>
        <taxon>Sphaerotilus</taxon>
    </lineage>
</organism>